<evidence type="ECO:0000313" key="1">
    <source>
        <dbReference type="EMBL" id="CAI5771829.1"/>
    </source>
</evidence>
<dbReference type="AlphaFoldDB" id="A0AA35K6J3"/>
<feature type="non-terminal residue" evidence="1">
    <location>
        <position position="1"/>
    </location>
</feature>
<evidence type="ECO:0000313" key="2">
    <source>
        <dbReference type="Proteomes" id="UP001178461"/>
    </source>
</evidence>
<name>A0AA35K6J3_9SAUR</name>
<gene>
    <name evidence="1" type="ORF">PODLI_1B004476</name>
</gene>
<sequence length="59" mass="7034">TDKRPLLYKNCPFKLTQLERSCAILNIRRKKTAFLCGPRFFCLENTYQSFGHFKNCYLP</sequence>
<reference evidence="1" key="1">
    <citation type="submission" date="2022-12" db="EMBL/GenBank/DDBJ databases">
        <authorList>
            <person name="Alioto T."/>
            <person name="Alioto T."/>
            <person name="Gomez Garrido J."/>
        </authorList>
    </citation>
    <scope>NUCLEOTIDE SEQUENCE</scope>
</reference>
<proteinExistence type="predicted"/>
<dbReference type="Proteomes" id="UP001178461">
    <property type="component" value="Chromosome 4"/>
</dbReference>
<accession>A0AA35K6J3</accession>
<keyword evidence="2" id="KW-1185">Reference proteome</keyword>
<organism evidence="1 2">
    <name type="scientific">Podarcis lilfordi</name>
    <name type="common">Lilford's wall lizard</name>
    <dbReference type="NCBI Taxonomy" id="74358"/>
    <lineage>
        <taxon>Eukaryota</taxon>
        <taxon>Metazoa</taxon>
        <taxon>Chordata</taxon>
        <taxon>Craniata</taxon>
        <taxon>Vertebrata</taxon>
        <taxon>Euteleostomi</taxon>
        <taxon>Lepidosauria</taxon>
        <taxon>Squamata</taxon>
        <taxon>Bifurcata</taxon>
        <taxon>Unidentata</taxon>
        <taxon>Episquamata</taxon>
        <taxon>Laterata</taxon>
        <taxon>Lacertibaenia</taxon>
        <taxon>Lacertidae</taxon>
        <taxon>Podarcis</taxon>
    </lineage>
</organism>
<feature type="non-terminal residue" evidence="1">
    <location>
        <position position="59"/>
    </location>
</feature>
<dbReference type="EMBL" id="OX395129">
    <property type="protein sequence ID" value="CAI5771829.1"/>
    <property type="molecule type" value="Genomic_DNA"/>
</dbReference>
<protein>
    <submittedName>
        <fullName evidence="1">Uncharacterized protein</fullName>
    </submittedName>
</protein>